<evidence type="ECO:0000313" key="2">
    <source>
        <dbReference type="Proteomes" id="UP000193144"/>
    </source>
</evidence>
<accession>A0A1Y1ZEU1</accession>
<protein>
    <submittedName>
        <fullName evidence="1">Uncharacterized protein</fullName>
    </submittedName>
</protein>
<evidence type="ECO:0000313" key="1">
    <source>
        <dbReference type="EMBL" id="ORY08778.1"/>
    </source>
</evidence>
<reference evidence="1 2" key="1">
    <citation type="submission" date="2016-07" db="EMBL/GenBank/DDBJ databases">
        <title>Pervasive Adenine N6-methylation of Active Genes in Fungi.</title>
        <authorList>
            <consortium name="DOE Joint Genome Institute"/>
            <person name="Mondo S.J."/>
            <person name="Dannebaum R.O."/>
            <person name="Kuo R.C."/>
            <person name="Labutti K."/>
            <person name="Haridas S."/>
            <person name="Kuo A."/>
            <person name="Salamov A."/>
            <person name="Ahrendt S.R."/>
            <person name="Lipzen A."/>
            <person name="Sullivan W."/>
            <person name="Andreopoulos W.B."/>
            <person name="Clum A."/>
            <person name="Lindquist E."/>
            <person name="Daum C."/>
            <person name="Ramamoorthy G.K."/>
            <person name="Gryganskyi A."/>
            <person name="Culley D."/>
            <person name="Magnuson J.K."/>
            <person name="James T.Y."/>
            <person name="O'Malley M.A."/>
            <person name="Stajich J.E."/>
            <person name="Spatafora J.W."/>
            <person name="Visel A."/>
            <person name="Grigoriev I.V."/>
        </authorList>
    </citation>
    <scope>NUCLEOTIDE SEQUENCE [LARGE SCALE GENOMIC DNA]</scope>
    <source>
        <strain evidence="1 2">CBS 115471</strain>
    </source>
</reference>
<dbReference type="Proteomes" id="UP000193144">
    <property type="component" value="Unassembled WGS sequence"/>
</dbReference>
<dbReference type="EMBL" id="MCFA01000095">
    <property type="protein sequence ID" value="ORY08778.1"/>
    <property type="molecule type" value="Genomic_DNA"/>
</dbReference>
<proteinExistence type="predicted"/>
<comment type="caution">
    <text evidence="1">The sequence shown here is derived from an EMBL/GenBank/DDBJ whole genome shotgun (WGS) entry which is preliminary data.</text>
</comment>
<organism evidence="1 2">
    <name type="scientific">Clohesyomyces aquaticus</name>
    <dbReference type="NCBI Taxonomy" id="1231657"/>
    <lineage>
        <taxon>Eukaryota</taxon>
        <taxon>Fungi</taxon>
        <taxon>Dikarya</taxon>
        <taxon>Ascomycota</taxon>
        <taxon>Pezizomycotina</taxon>
        <taxon>Dothideomycetes</taxon>
        <taxon>Pleosporomycetidae</taxon>
        <taxon>Pleosporales</taxon>
        <taxon>Lindgomycetaceae</taxon>
        <taxon>Clohesyomyces</taxon>
    </lineage>
</organism>
<name>A0A1Y1ZEU1_9PLEO</name>
<sequence length="91" mass="10393">MQNPTRCCDTRKAQCSRPTKSTYTLPLINPVLILDSTEKFPRMFSTLVISLPSSHTGGDVKIRHAGTELMLLRTSTEMQSFLWWYALLCAW</sequence>
<gene>
    <name evidence="1" type="ORF">BCR34DRAFT_488253</name>
</gene>
<dbReference type="OrthoDB" id="27483at2759"/>
<dbReference type="AlphaFoldDB" id="A0A1Y1ZEU1"/>
<keyword evidence="2" id="KW-1185">Reference proteome</keyword>